<dbReference type="Pfam" id="PF13452">
    <property type="entry name" value="FAS1_DH_region"/>
    <property type="match status" value="1"/>
</dbReference>
<reference evidence="2" key="1">
    <citation type="submission" date="2020-10" db="EMBL/GenBank/DDBJ databases">
        <title>Taxonomic study of unclassified bacteria belonging to the class Ktedonobacteria.</title>
        <authorList>
            <person name="Yabe S."/>
            <person name="Wang C.M."/>
            <person name="Zheng Y."/>
            <person name="Sakai Y."/>
            <person name="Cavaletti L."/>
            <person name="Monciardini P."/>
            <person name="Donadio S."/>
        </authorList>
    </citation>
    <scope>NUCLEOTIDE SEQUENCE</scope>
    <source>
        <strain evidence="2">ID150040</strain>
    </source>
</reference>
<dbReference type="Proteomes" id="UP000597444">
    <property type="component" value="Unassembled WGS sequence"/>
</dbReference>
<sequence>MFDKSKIGHSFAPFTVEVYRNKIHELTAAIGDNNPVYHSREAAQAAGFPDVPMSPTTPTIFNFWGARQREGNSLASLGIDVKRILHGEEEYEYLAPIYPDDRLMGVTTVVDGKTRVGKDGLSMDIITTETNYTNQHNQPVLKTRSTVIVRELPSEKAKEPDA</sequence>
<dbReference type="EMBL" id="BNJK01000001">
    <property type="protein sequence ID" value="GHO96032.1"/>
    <property type="molecule type" value="Genomic_DNA"/>
</dbReference>
<proteinExistence type="predicted"/>
<dbReference type="AlphaFoldDB" id="A0A8J3N6F3"/>
<protein>
    <recommendedName>
        <fullName evidence="1">FAS1-like dehydratase domain-containing protein</fullName>
    </recommendedName>
</protein>
<feature type="domain" description="FAS1-like dehydratase" evidence="1">
    <location>
        <begin position="6"/>
        <end position="142"/>
    </location>
</feature>
<dbReference type="SUPFAM" id="SSF54637">
    <property type="entry name" value="Thioesterase/thiol ester dehydrase-isomerase"/>
    <property type="match status" value="1"/>
</dbReference>
<dbReference type="PIRSF" id="PIRSF018072">
    <property type="entry name" value="UCP018072"/>
    <property type="match status" value="1"/>
</dbReference>
<evidence type="ECO:0000313" key="2">
    <source>
        <dbReference type="EMBL" id="GHO96032.1"/>
    </source>
</evidence>
<organism evidence="2 3">
    <name type="scientific">Reticulibacter mediterranei</name>
    <dbReference type="NCBI Taxonomy" id="2778369"/>
    <lineage>
        <taxon>Bacteria</taxon>
        <taxon>Bacillati</taxon>
        <taxon>Chloroflexota</taxon>
        <taxon>Ktedonobacteria</taxon>
        <taxon>Ktedonobacterales</taxon>
        <taxon>Reticulibacteraceae</taxon>
        <taxon>Reticulibacter</taxon>
    </lineage>
</organism>
<keyword evidence="3" id="KW-1185">Reference proteome</keyword>
<name>A0A8J3N6F3_9CHLR</name>
<gene>
    <name evidence="2" type="ORF">KSF_060800</name>
</gene>
<dbReference type="CDD" id="cd03441">
    <property type="entry name" value="R_hydratase_like"/>
    <property type="match status" value="1"/>
</dbReference>
<dbReference type="InterPro" id="IPR029069">
    <property type="entry name" value="HotDog_dom_sf"/>
</dbReference>
<dbReference type="Gene3D" id="3.10.129.10">
    <property type="entry name" value="Hotdog Thioesterase"/>
    <property type="match status" value="1"/>
</dbReference>
<comment type="caution">
    <text evidence="2">The sequence shown here is derived from an EMBL/GenBank/DDBJ whole genome shotgun (WGS) entry which is preliminary data.</text>
</comment>
<evidence type="ECO:0000259" key="1">
    <source>
        <dbReference type="Pfam" id="PF13452"/>
    </source>
</evidence>
<dbReference type="RefSeq" id="WP_220206682.1">
    <property type="nucleotide sequence ID" value="NZ_BNJK01000001.1"/>
</dbReference>
<dbReference type="InterPro" id="IPR016709">
    <property type="entry name" value="HadA-like"/>
</dbReference>
<accession>A0A8J3N6F3</accession>
<evidence type="ECO:0000313" key="3">
    <source>
        <dbReference type="Proteomes" id="UP000597444"/>
    </source>
</evidence>
<dbReference type="InterPro" id="IPR039569">
    <property type="entry name" value="FAS1-like_DH_region"/>
</dbReference>